<dbReference type="InterPro" id="IPR019492">
    <property type="entry name" value="Cyclo-malto-dextrinase_C"/>
</dbReference>
<dbReference type="Gene3D" id="3.20.20.80">
    <property type="entry name" value="Glycosidases"/>
    <property type="match status" value="1"/>
</dbReference>
<dbReference type="Proteomes" id="UP001606301">
    <property type="component" value="Unassembled WGS sequence"/>
</dbReference>
<dbReference type="CDD" id="cd11340">
    <property type="entry name" value="AmyAc_bac_CMD_like_3"/>
    <property type="match status" value="1"/>
</dbReference>
<dbReference type="InterPro" id="IPR013780">
    <property type="entry name" value="Glyco_hydro_b"/>
</dbReference>
<dbReference type="PANTHER" id="PTHR10357">
    <property type="entry name" value="ALPHA-AMYLASE FAMILY MEMBER"/>
    <property type="match status" value="1"/>
</dbReference>
<dbReference type="InterPro" id="IPR015171">
    <property type="entry name" value="Cyc-maltodext_N"/>
</dbReference>
<dbReference type="EC" id="3.2.1.-" evidence="5"/>
<sequence length="642" mass="70843">MKSLITTLATTLLMSLSLSATAAPATPSQRIEPPNWWVGMRDSRLQLMLHAPGVADARPTLAPYPGVTLTGSHRATSHNYLFIDLDIAPTAAAGELTLTVGGRTLRYPLLARAPGSAERVGFGPKDAIYLVVPDRFAQGGQLGQAGMREGLDRANPGGRHGGDLAGMRQHLGYVAGLGFTQVWPTPLLENNSADYSYHGYAATDFYKIDPRFGTNDDFGAYVTEARARGVGVIQDVVLNHIGSGHWWMADLPAPDWVNAWPLDEAPGRPQASSPPAGGGVTVQVTPGGIRFTETHHARMTLQDPYASAADRKRFTDGWFVPGMPDLNQRRPELATYLTQMTLWWIERYGLSGIRTDTYSYSDRDFLTRWSARVMQEYPRLNIVGEEWSPHPAVVSYWQRGKKNHDGYVSYTPSLMDFPMQTNLLAALTEADGPHTGLTKLYEGLAHDFVYPDPANLVLFDGNHDTPRLFSLLKDDAGLARIALAYMATTRRIPQLFYGTEILMQSPLERDDGRVRADMPGGWRGDTVNAFTGAGLTAAQRDMQDWTRRLFNWRKGERLIHDGALMQFAPLDGVYTFFRFDAGRAVMVVLNKNGRPAELALGRFAERIAPGQRARDVMTGQAFTLGQTLTVPARAPLVLEITR</sequence>
<keyword evidence="2 5" id="KW-0326">Glycosidase</keyword>
<protein>
    <submittedName>
        <fullName evidence="5">Glycoside hydrolase family 13 protein</fullName>
        <ecNumber evidence="5">3.2.1.-</ecNumber>
    </submittedName>
</protein>
<evidence type="ECO:0000259" key="4">
    <source>
        <dbReference type="SMART" id="SM00642"/>
    </source>
</evidence>
<comment type="caution">
    <text evidence="5">The sequence shown here is derived from an EMBL/GenBank/DDBJ whole genome shotgun (WGS) entry which is preliminary data.</text>
</comment>
<keyword evidence="1 5" id="KW-0378">Hydrolase</keyword>
<dbReference type="Gene3D" id="2.60.40.10">
    <property type="entry name" value="Immunoglobulins"/>
    <property type="match status" value="1"/>
</dbReference>
<organism evidence="5 6">
    <name type="scientific">Pelomonas margarita</name>
    <dbReference type="NCBI Taxonomy" id="3299031"/>
    <lineage>
        <taxon>Bacteria</taxon>
        <taxon>Pseudomonadati</taxon>
        <taxon>Pseudomonadota</taxon>
        <taxon>Betaproteobacteria</taxon>
        <taxon>Burkholderiales</taxon>
        <taxon>Sphaerotilaceae</taxon>
        <taxon>Roseateles</taxon>
    </lineage>
</organism>
<dbReference type="GO" id="GO:0016798">
    <property type="term" value="F:hydrolase activity, acting on glycosyl bonds"/>
    <property type="evidence" value="ECO:0007669"/>
    <property type="project" value="UniProtKB-KW"/>
</dbReference>
<evidence type="ECO:0000313" key="6">
    <source>
        <dbReference type="Proteomes" id="UP001606301"/>
    </source>
</evidence>
<dbReference type="PANTHER" id="PTHR10357:SF210">
    <property type="entry name" value="MALTODEXTRIN GLUCOSIDASE"/>
    <property type="match status" value="1"/>
</dbReference>
<dbReference type="SMART" id="SM00642">
    <property type="entry name" value="Aamy"/>
    <property type="match status" value="1"/>
</dbReference>
<keyword evidence="6" id="KW-1185">Reference proteome</keyword>
<dbReference type="Gene3D" id="2.60.40.1180">
    <property type="entry name" value="Golgi alpha-mannosidase II"/>
    <property type="match status" value="1"/>
</dbReference>
<keyword evidence="3" id="KW-0732">Signal</keyword>
<proteinExistence type="predicted"/>
<dbReference type="SUPFAM" id="SSF51445">
    <property type="entry name" value="(Trans)glycosidases"/>
    <property type="match status" value="1"/>
</dbReference>
<dbReference type="Pfam" id="PF09087">
    <property type="entry name" value="Cyc-maltodext_N"/>
    <property type="match status" value="1"/>
</dbReference>
<evidence type="ECO:0000313" key="5">
    <source>
        <dbReference type="EMBL" id="MFG6439453.1"/>
    </source>
</evidence>
<dbReference type="SUPFAM" id="SSF51011">
    <property type="entry name" value="Glycosyl hydrolase domain"/>
    <property type="match status" value="1"/>
</dbReference>
<gene>
    <name evidence="5" type="ORF">ACG0Z3_02070</name>
</gene>
<dbReference type="RefSeq" id="WP_394394833.1">
    <property type="nucleotide sequence ID" value="NZ_JBIGHW010000001.1"/>
</dbReference>
<name>A0ABW7FCW2_9BURK</name>
<reference evidence="5 6" key="1">
    <citation type="submission" date="2024-08" db="EMBL/GenBank/DDBJ databases">
        <authorList>
            <person name="Lu H."/>
        </authorList>
    </citation>
    <scope>NUCLEOTIDE SEQUENCE [LARGE SCALE GENOMIC DNA]</scope>
    <source>
        <strain evidence="5 6">LKC17W</strain>
    </source>
</reference>
<dbReference type="InterPro" id="IPR017853">
    <property type="entry name" value="GH"/>
</dbReference>
<evidence type="ECO:0000256" key="2">
    <source>
        <dbReference type="ARBA" id="ARBA00023295"/>
    </source>
</evidence>
<dbReference type="SUPFAM" id="SSF81296">
    <property type="entry name" value="E set domains"/>
    <property type="match status" value="1"/>
</dbReference>
<dbReference type="EMBL" id="JBIGHW010000001">
    <property type="protein sequence ID" value="MFG6439453.1"/>
    <property type="molecule type" value="Genomic_DNA"/>
</dbReference>
<evidence type="ECO:0000256" key="1">
    <source>
        <dbReference type="ARBA" id="ARBA00022801"/>
    </source>
</evidence>
<evidence type="ECO:0000256" key="3">
    <source>
        <dbReference type="SAM" id="SignalP"/>
    </source>
</evidence>
<feature type="chain" id="PRO_5045498796" evidence="3">
    <location>
        <begin position="23"/>
        <end position="642"/>
    </location>
</feature>
<accession>A0ABW7FCW2</accession>
<feature type="domain" description="Glycosyl hydrolase family 13 catalytic" evidence="4">
    <location>
        <begin position="130"/>
        <end position="553"/>
    </location>
</feature>
<dbReference type="InterPro" id="IPR006047">
    <property type="entry name" value="GH13_cat_dom"/>
</dbReference>
<dbReference type="Pfam" id="PF10438">
    <property type="entry name" value="Cyc-maltodext_C"/>
    <property type="match status" value="1"/>
</dbReference>
<dbReference type="InterPro" id="IPR014756">
    <property type="entry name" value="Ig_E-set"/>
</dbReference>
<dbReference type="Pfam" id="PF00128">
    <property type="entry name" value="Alpha-amylase"/>
    <property type="match status" value="1"/>
</dbReference>
<dbReference type="InterPro" id="IPR013783">
    <property type="entry name" value="Ig-like_fold"/>
</dbReference>
<feature type="signal peptide" evidence="3">
    <location>
        <begin position="1"/>
        <end position="22"/>
    </location>
</feature>